<dbReference type="RefSeq" id="WP_206587365.1">
    <property type="nucleotide sequence ID" value="NZ_JAFKCU010000003.1"/>
</dbReference>
<dbReference type="EMBL" id="JAFKCU010000003">
    <property type="protein sequence ID" value="MBN7816695.1"/>
    <property type="molecule type" value="Genomic_DNA"/>
</dbReference>
<protein>
    <submittedName>
        <fullName evidence="2">Uncharacterized protein</fullName>
    </submittedName>
</protein>
<dbReference type="Proteomes" id="UP000664480">
    <property type="component" value="Unassembled WGS sequence"/>
</dbReference>
<gene>
    <name evidence="2" type="ORF">J0A69_14695</name>
</gene>
<evidence type="ECO:0000256" key="1">
    <source>
        <dbReference type="SAM" id="SignalP"/>
    </source>
</evidence>
<name>A0ABS3CHX0_9BACT</name>
<sequence length="216" mass="23339">MKKSMMSKLGLMSLAGSFLLVSCVESIEETTLTQQIEKVEAIQTPTESTDLNARKTVERNYFERFTNQLGQVDELGNAITHIPAYFPGTGVGTSTHMGKAMTFLNQYAPLEQGGAVTYGRPVTQFFAKELAEIGLTEIPAQVSSLTTDGKGNSVWFENIKNIVTPASETRLDFVAEVKIIGGTGKFENASGTATVTGYFNPKTGIGMSTISGRIEF</sequence>
<keyword evidence="3" id="KW-1185">Reference proteome</keyword>
<comment type="caution">
    <text evidence="2">The sequence shown here is derived from an EMBL/GenBank/DDBJ whole genome shotgun (WGS) entry which is preliminary data.</text>
</comment>
<keyword evidence="1" id="KW-0732">Signal</keyword>
<proteinExistence type="predicted"/>
<organism evidence="2 3">
    <name type="scientific">Algoriphagus pacificus</name>
    <dbReference type="NCBI Taxonomy" id="2811234"/>
    <lineage>
        <taxon>Bacteria</taxon>
        <taxon>Pseudomonadati</taxon>
        <taxon>Bacteroidota</taxon>
        <taxon>Cytophagia</taxon>
        <taxon>Cytophagales</taxon>
        <taxon>Cyclobacteriaceae</taxon>
        <taxon>Algoriphagus</taxon>
    </lineage>
</organism>
<reference evidence="2 3" key="1">
    <citation type="submission" date="2021-03" db="EMBL/GenBank/DDBJ databases">
        <title>novel species isolated from a fishpond in China.</title>
        <authorList>
            <person name="Lu H."/>
            <person name="Cai Z."/>
        </authorList>
    </citation>
    <scope>NUCLEOTIDE SEQUENCE [LARGE SCALE GENOMIC DNA]</scope>
    <source>
        <strain evidence="2 3">YJ13C</strain>
    </source>
</reference>
<feature type="signal peptide" evidence="1">
    <location>
        <begin position="1"/>
        <end position="22"/>
    </location>
</feature>
<accession>A0ABS3CHX0</accession>
<dbReference type="PROSITE" id="PS51257">
    <property type="entry name" value="PROKAR_LIPOPROTEIN"/>
    <property type="match status" value="1"/>
</dbReference>
<evidence type="ECO:0000313" key="2">
    <source>
        <dbReference type="EMBL" id="MBN7816695.1"/>
    </source>
</evidence>
<feature type="chain" id="PRO_5045639453" evidence="1">
    <location>
        <begin position="23"/>
        <end position="216"/>
    </location>
</feature>
<evidence type="ECO:0000313" key="3">
    <source>
        <dbReference type="Proteomes" id="UP000664480"/>
    </source>
</evidence>